<dbReference type="InterPro" id="IPR013525">
    <property type="entry name" value="ABC2_TM"/>
</dbReference>
<keyword evidence="2 6" id="KW-0812">Transmembrane</keyword>
<dbReference type="EMBL" id="JAGGMR010000001">
    <property type="protein sequence ID" value="MBP2188408.1"/>
    <property type="molecule type" value="Genomic_DNA"/>
</dbReference>
<name>A0ABS4QBD2_9NOCA</name>
<keyword evidence="4 6" id="KW-0472">Membrane</keyword>
<dbReference type="RefSeq" id="WP_209885653.1">
    <property type="nucleotide sequence ID" value="NZ_JAGGMR010000001.1"/>
</dbReference>
<sequence>MNATMVAVRAGGRRATIETRNLFTNVEDLIGLIFFPALTLIALYFMRNGSFEATGLKLGALALPSVAGSLIAFNGFYGIANYLLLDREDGTLLRAKAIPNGTVGYLIGKLAATAAMVLTQVAGVLGIGLVIVGGISLDSLGRWLTLLWVVVLGLLAVLPAGAIIGSFFESATGMFFLSMPLMGLVGISGIFYPITGLPGWLQGVAQVFPIYWLGLGMRSALLPADAVSIEIGQSWRHLETAAVLGIWSVLGLLIAPIVLRRMARRESGSVVAERRQKAMQRGF</sequence>
<feature type="transmembrane region" description="Helical" evidence="6">
    <location>
        <begin position="29"/>
        <end position="46"/>
    </location>
</feature>
<evidence type="ECO:0000256" key="4">
    <source>
        <dbReference type="ARBA" id="ARBA00023136"/>
    </source>
</evidence>
<dbReference type="InterPro" id="IPR051784">
    <property type="entry name" value="Nod_factor_ABC_transporter"/>
</dbReference>
<proteinExistence type="predicted"/>
<reference evidence="8 9" key="1">
    <citation type="submission" date="2021-03" db="EMBL/GenBank/DDBJ databases">
        <title>Sequencing the genomes of 1000 actinobacteria strains.</title>
        <authorList>
            <person name="Klenk H.-P."/>
        </authorList>
    </citation>
    <scope>NUCLEOTIDE SEQUENCE [LARGE SCALE GENOMIC DNA]</scope>
    <source>
        <strain evidence="8 9">DSM 45516</strain>
    </source>
</reference>
<dbReference type="PANTHER" id="PTHR43229:SF2">
    <property type="entry name" value="NODULATION PROTEIN J"/>
    <property type="match status" value="1"/>
</dbReference>
<evidence type="ECO:0000256" key="2">
    <source>
        <dbReference type="ARBA" id="ARBA00022692"/>
    </source>
</evidence>
<feature type="transmembrane region" description="Helical" evidence="6">
    <location>
        <begin position="241"/>
        <end position="259"/>
    </location>
</feature>
<keyword evidence="9" id="KW-1185">Reference proteome</keyword>
<dbReference type="Proteomes" id="UP001519325">
    <property type="component" value="Unassembled WGS sequence"/>
</dbReference>
<feature type="transmembrane region" description="Helical" evidence="6">
    <location>
        <begin position="144"/>
        <end position="168"/>
    </location>
</feature>
<organism evidence="8 9">
    <name type="scientific">Nocardia goodfellowii</name>
    <dbReference type="NCBI Taxonomy" id="882446"/>
    <lineage>
        <taxon>Bacteria</taxon>
        <taxon>Bacillati</taxon>
        <taxon>Actinomycetota</taxon>
        <taxon>Actinomycetes</taxon>
        <taxon>Mycobacteriales</taxon>
        <taxon>Nocardiaceae</taxon>
        <taxon>Nocardia</taxon>
    </lineage>
</organism>
<feature type="domain" description="ABC-2 type transporter transmembrane" evidence="7">
    <location>
        <begin position="66"/>
        <end position="254"/>
    </location>
</feature>
<dbReference type="Pfam" id="PF12698">
    <property type="entry name" value="ABC2_membrane_3"/>
    <property type="match status" value="1"/>
</dbReference>
<keyword evidence="5" id="KW-0046">Antibiotic resistance</keyword>
<protein>
    <submittedName>
        <fullName evidence="8">ABC-2 type transport system permease protein</fullName>
    </submittedName>
</protein>
<dbReference type="InterPro" id="IPR000412">
    <property type="entry name" value="ABC_2_transport"/>
</dbReference>
<comment type="caution">
    <text evidence="8">The sequence shown here is derived from an EMBL/GenBank/DDBJ whole genome shotgun (WGS) entry which is preliminary data.</text>
</comment>
<feature type="transmembrane region" description="Helical" evidence="6">
    <location>
        <begin position="58"/>
        <end position="85"/>
    </location>
</feature>
<evidence type="ECO:0000256" key="1">
    <source>
        <dbReference type="ARBA" id="ARBA00004141"/>
    </source>
</evidence>
<evidence type="ECO:0000256" key="5">
    <source>
        <dbReference type="ARBA" id="ARBA00023251"/>
    </source>
</evidence>
<feature type="transmembrane region" description="Helical" evidence="6">
    <location>
        <begin position="174"/>
        <end position="192"/>
    </location>
</feature>
<dbReference type="PANTHER" id="PTHR43229">
    <property type="entry name" value="NODULATION PROTEIN J"/>
    <property type="match status" value="1"/>
</dbReference>
<evidence type="ECO:0000256" key="6">
    <source>
        <dbReference type="SAM" id="Phobius"/>
    </source>
</evidence>
<gene>
    <name evidence="8" type="ORF">BJ987_001309</name>
</gene>
<evidence type="ECO:0000256" key="3">
    <source>
        <dbReference type="ARBA" id="ARBA00022989"/>
    </source>
</evidence>
<evidence type="ECO:0000313" key="8">
    <source>
        <dbReference type="EMBL" id="MBP2188408.1"/>
    </source>
</evidence>
<dbReference type="PIRSF" id="PIRSF006648">
    <property type="entry name" value="DrrB"/>
    <property type="match status" value="1"/>
</dbReference>
<keyword evidence="3 6" id="KW-1133">Transmembrane helix</keyword>
<evidence type="ECO:0000259" key="7">
    <source>
        <dbReference type="Pfam" id="PF12698"/>
    </source>
</evidence>
<feature type="transmembrane region" description="Helical" evidence="6">
    <location>
        <begin position="105"/>
        <end position="132"/>
    </location>
</feature>
<accession>A0ABS4QBD2</accession>
<evidence type="ECO:0000313" key="9">
    <source>
        <dbReference type="Proteomes" id="UP001519325"/>
    </source>
</evidence>
<comment type="subcellular location">
    <subcellularLocation>
        <location evidence="1">Membrane</location>
        <topology evidence="1">Multi-pass membrane protein</topology>
    </subcellularLocation>
</comment>